<feature type="transmembrane region" description="Helical" evidence="6">
    <location>
        <begin position="85"/>
        <end position="105"/>
    </location>
</feature>
<feature type="domain" description="EamA" evidence="7">
    <location>
        <begin position="26"/>
        <end position="158"/>
    </location>
</feature>
<comment type="similarity">
    <text evidence="2">Belongs to the EamA transporter family.</text>
</comment>
<dbReference type="InterPro" id="IPR050638">
    <property type="entry name" value="AA-Vitamin_Transporters"/>
</dbReference>
<keyword evidence="5 6" id="KW-0472">Membrane</keyword>
<proteinExistence type="inferred from homology"/>
<feature type="transmembrane region" description="Helical" evidence="6">
    <location>
        <begin position="111"/>
        <end position="132"/>
    </location>
</feature>
<evidence type="ECO:0000313" key="8">
    <source>
        <dbReference type="EMBL" id="XBH18754.1"/>
    </source>
</evidence>
<dbReference type="PANTHER" id="PTHR32322">
    <property type="entry name" value="INNER MEMBRANE TRANSPORTER"/>
    <property type="match status" value="1"/>
</dbReference>
<evidence type="ECO:0000256" key="5">
    <source>
        <dbReference type="ARBA" id="ARBA00023136"/>
    </source>
</evidence>
<dbReference type="PANTHER" id="PTHR32322:SF2">
    <property type="entry name" value="EAMA DOMAIN-CONTAINING PROTEIN"/>
    <property type="match status" value="1"/>
</dbReference>
<feature type="transmembrane region" description="Helical" evidence="6">
    <location>
        <begin position="204"/>
        <end position="224"/>
    </location>
</feature>
<evidence type="ECO:0000259" key="7">
    <source>
        <dbReference type="Pfam" id="PF00892"/>
    </source>
</evidence>
<accession>A0AAU7DLH5</accession>
<feature type="transmembrane region" description="Helical" evidence="6">
    <location>
        <begin position="144"/>
        <end position="161"/>
    </location>
</feature>
<protein>
    <submittedName>
        <fullName evidence="8">EamA family transporter</fullName>
    </submittedName>
</protein>
<feature type="domain" description="EamA" evidence="7">
    <location>
        <begin position="174"/>
        <end position="309"/>
    </location>
</feature>
<feature type="transmembrane region" description="Helical" evidence="6">
    <location>
        <begin position="52"/>
        <end position="73"/>
    </location>
</feature>
<dbReference type="Gene3D" id="1.10.3730.20">
    <property type="match status" value="1"/>
</dbReference>
<dbReference type="GO" id="GO:0016020">
    <property type="term" value="C:membrane"/>
    <property type="evidence" value="ECO:0007669"/>
    <property type="project" value="UniProtKB-SubCell"/>
</dbReference>
<keyword evidence="3 6" id="KW-0812">Transmembrane</keyword>
<feature type="transmembrane region" description="Helical" evidence="6">
    <location>
        <begin position="173"/>
        <end position="192"/>
    </location>
</feature>
<dbReference type="InterPro" id="IPR000620">
    <property type="entry name" value="EamA_dom"/>
</dbReference>
<feature type="transmembrane region" description="Helical" evidence="6">
    <location>
        <begin position="270"/>
        <end position="287"/>
    </location>
</feature>
<name>A0AAU7DLH5_9BACT</name>
<reference evidence="8" key="1">
    <citation type="submission" date="2023-03" db="EMBL/GenBank/DDBJ databases">
        <title>Edaphobacter sp.</title>
        <authorList>
            <person name="Huber K.J."/>
            <person name="Papendorf J."/>
            <person name="Pilke C."/>
            <person name="Bunk B."/>
            <person name="Sproeer C."/>
            <person name="Pester M."/>
        </authorList>
    </citation>
    <scope>NUCLEOTIDE SEQUENCE</scope>
    <source>
        <strain evidence="8">DSM 110680</strain>
    </source>
</reference>
<evidence type="ECO:0000256" key="4">
    <source>
        <dbReference type="ARBA" id="ARBA00022989"/>
    </source>
</evidence>
<evidence type="ECO:0000256" key="6">
    <source>
        <dbReference type="SAM" id="Phobius"/>
    </source>
</evidence>
<evidence type="ECO:0000256" key="1">
    <source>
        <dbReference type="ARBA" id="ARBA00004141"/>
    </source>
</evidence>
<dbReference type="SUPFAM" id="SSF103481">
    <property type="entry name" value="Multidrug resistance efflux transporter EmrE"/>
    <property type="match status" value="2"/>
</dbReference>
<dbReference type="AlphaFoldDB" id="A0AAU7DLH5"/>
<feature type="transmembrane region" description="Helical" evidence="6">
    <location>
        <begin position="20"/>
        <end position="40"/>
    </location>
</feature>
<dbReference type="InterPro" id="IPR037185">
    <property type="entry name" value="EmrE-like"/>
</dbReference>
<dbReference type="Pfam" id="PF00892">
    <property type="entry name" value="EamA"/>
    <property type="match status" value="2"/>
</dbReference>
<evidence type="ECO:0000256" key="2">
    <source>
        <dbReference type="ARBA" id="ARBA00007362"/>
    </source>
</evidence>
<sequence>MESHVASISREASHPASKPATKFSIAIAFAGVYFFWGSTYTAIRIGAAEMPALLLAGTRFLIAGSILMAWCRFRGLRLAFPARTMVMLGVLGLLLLGGGNVGLVYAERTLPSGFCSLILAVIPLYVALIEMFLPGGEPMPRRGWLGMTIGFIGLATLLWPSLRTGFSGDRSRLLAICALLAGALSWTIGSILSRRRKLPVNSFVAASWQMLAAGVFNTAAGTALGQWPQFHLNRTAIGSLAWLVTGGSLLGYTGFIYLIEHVPVAKVTSYAYVNPVVAVLLGILLLHERPEPAEFLGMAAVVLAVFLLTTAQMKAKPRSA</sequence>
<gene>
    <name evidence="8" type="ORF">P8935_05430</name>
</gene>
<feature type="transmembrane region" description="Helical" evidence="6">
    <location>
        <begin position="293"/>
        <end position="311"/>
    </location>
</feature>
<feature type="transmembrane region" description="Helical" evidence="6">
    <location>
        <begin position="236"/>
        <end position="258"/>
    </location>
</feature>
<keyword evidence="4 6" id="KW-1133">Transmembrane helix</keyword>
<dbReference type="EMBL" id="CP121196">
    <property type="protein sequence ID" value="XBH18754.1"/>
    <property type="molecule type" value="Genomic_DNA"/>
</dbReference>
<comment type="subcellular location">
    <subcellularLocation>
        <location evidence="1">Membrane</location>
        <topology evidence="1">Multi-pass membrane protein</topology>
    </subcellularLocation>
</comment>
<dbReference type="RefSeq" id="WP_348263972.1">
    <property type="nucleotide sequence ID" value="NZ_CP121196.1"/>
</dbReference>
<organism evidence="8">
    <name type="scientific">Telmatobacter sp. DSM 110680</name>
    <dbReference type="NCBI Taxonomy" id="3036704"/>
    <lineage>
        <taxon>Bacteria</taxon>
        <taxon>Pseudomonadati</taxon>
        <taxon>Acidobacteriota</taxon>
        <taxon>Terriglobia</taxon>
        <taxon>Terriglobales</taxon>
        <taxon>Acidobacteriaceae</taxon>
        <taxon>Telmatobacter</taxon>
    </lineage>
</organism>
<evidence type="ECO:0000256" key="3">
    <source>
        <dbReference type="ARBA" id="ARBA00022692"/>
    </source>
</evidence>